<reference evidence="5" key="1">
    <citation type="submission" date="2021-01" db="EMBL/GenBank/DDBJ databases">
        <authorList>
            <person name="Kaushik A."/>
        </authorList>
    </citation>
    <scope>NUCLEOTIDE SEQUENCE</scope>
    <source>
        <strain evidence="5">AG5</strain>
    </source>
</reference>
<dbReference type="InterPro" id="IPR020472">
    <property type="entry name" value="WD40_PAC1"/>
</dbReference>
<dbReference type="AlphaFoldDB" id="A0A8H3DXZ4"/>
<feature type="repeat" description="WD" evidence="3">
    <location>
        <begin position="839"/>
        <end position="880"/>
    </location>
</feature>
<dbReference type="InterPro" id="IPR015943">
    <property type="entry name" value="WD40/YVTN_repeat-like_dom_sf"/>
</dbReference>
<keyword evidence="1 3" id="KW-0853">WD repeat</keyword>
<dbReference type="SUPFAM" id="SSF52540">
    <property type="entry name" value="P-loop containing nucleoside triphosphate hydrolases"/>
    <property type="match status" value="1"/>
</dbReference>
<keyword evidence="2" id="KW-0677">Repeat</keyword>
<sequence>MPAKLEKRATIFQRRATIRRLPGSVIADNFTSPVLPLHKPMVVGSTASTSDMNRGIELALQALHNSAGSFAQLQDAILCCLDVFRFAQCNPQEYREFCTEIWILNGILQQDLKGSVLGRVSGSAVHLALCIKQKAKALNAARDENQISLEPILSLFRLLQGELKIDSTSPRLERLSPAKLAFYNSEFPDRQLCARDTCTQVLSKLADWAAGANGGTYWMTGSSGTGKTTIAATVSHQLAEKTLLGASFFCNRLWTECCQVNRIIPAIAYQLAHYSMTFRRALFEGLDKYLTMVSKDLATQFEWLLKSPLIAASPAIPKNLVIVLDGLDECDDREEVEILLGLLTRGLGALPVRSFITTRVAYHQTTQHAIGPATIRLIQLKNVLVREDITIYLKGELSDVSLSADQIDYIARGCGTSFIYAATLARSIRHFLQSITPRRLLRFLPINAPVSTEEQPDLMPNELYEAVLQLVLKQADSKPTNTPDLRLILMVILHAQELVDVDTISGLTGAADREKTLDALNLLRPLLNISKNGLISVFHPSFSNFLSNSTYPTGLFCKPAECSQRITQQCFKVMEKHLRFNICGLESSSKVDALVRNLTGRIQAAIPPALTYSCRYWGYHLALSPWSRDLQTTLEEFLSIRLLFWMEVMNLKCLIGTGSEILLKARQWLKTATSPSDLEDSLGGACRFVERVATTSITKSTPHIYISALLFCPDSNFVSKSYKERVRGLVSSSKTGGGITIVGSWQLDSEARSVAYSPNGDRIAFGYENGSVEARGVHGGFLQGHPMGAPQMYEHRSNGTGDIRSIALSPDGQRIALGSSDGTVRIRSVSGGESSGQSLKRHSDSVVSLAFSPDGNLVASGSEDHNIFIWNSRSGGVVSGPLEGHFAAVSSVTFSPWGLRLASGSWDKTIRVWDPHNGTLIAGPFVGHTGLIHSISFSPNGAYLVSGTSNGFIGIWDSRNGFGITESGSGMFRGHVGPVCSVAFSPDMNHIISASSDQTIKTWDIPTGNLIGTRPLYALVEPITSLSISPDRKHIASCSSDLSVQLWRATDRQITRLTTQSDKPFTKNWELRSDGWIVTKDSSLLLWVPPGIRHSLPKPGSDHICNLIGRTSTMEVNLSDLPLDERWHTCYRPDKLLA</sequence>
<dbReference type="InterPro" id="IPR001680">
    <property type="entry name" value="WD40_rpt"/>
</dbReference>
<accession>A0A8H3DXZ4</accession>
<evidence type="ECO:0000256" key="1">
    <source>
        <dbReference type="ARBA" id="ARBA00022574"/>
    </source>
</evidence>
<dbReference type="InterPro" id="IPR019775">
    <property type="entry name" value="WD40_repeat_CS"/>
</dbReference>
<dbReference type="PROSITE" id="PS50837">
    <property type="entry name" value="NACHT"/>
    <property type="match status" value="1"/>
</dbReference>
<dbReference type="Proteomes" id="UP000663827">
    <property type="component" value="Unassembled WGS sequence"/>
</dbReference>
<comment type="caution">
    <text evidence="5">The sequence shown here is derived from an EMBL/GenBank/DDBJ whole genome shotgun (WGS) entry which is preliminary data.</text>
</comment>
<feature type="repeat" description="WD" evidence="3">
    <location>
        <begin position="1016"/>
        <end position="1057"/>
    </location>
</feature>
<dbReference type="CDD" id="cd00200">
    <property type="entry name" value="WD40"/>
    <property type="match status" value="1"/>
</dbReference>
<dbReference type="Pfam" id="PF24883">
    <property type="entry name" value="NPHP3_N"/>
    <property type="match status" value="1"/>
</dbReference>
<evidence type="ECO:0000256" key="2">
    <source>
        <dbReference type="ARBA" id="ARBA00022737"/>
    </source>
</evidence>
<dbReference type="PROSITE" id="PS50294">
    <property type="entry name" value="WD_REPEATS_REGION"/>
    <property type="match status" value="4"/>
</dbReference>
<dbReference type="EMBL" id="CAJNJQ010001551">
    <property type="protein sequence ID" value="CAE7143079.1"/>
    <property type="molecule type" value="Genomic_DNA"/>
</dbReference>
<organism evidence="5 6">
    <name type="scientific">Rhizoctonia solani</name>
    <dbReference type="NCBI Taxonomy" id="456999"/>
    <lineage>
        <taxon>Eukaryota</taxon>
        <taxon>Fungi</taxon>
        <taxon>Dikarya</taxon>
        <taxon>Basidiomycota</taxon>
        <taxon>Agaricomycotina</taxon>
        <taxon>Agaricomycetes</taxon>
        <taxon>Cantharellales</taxon>
        <taxon>Ceratobasidiaceae</taxon>
        <taxon>Rhizoctonia</taxon>
    </lineage>
</organism>
<gene>
    <name evidence="5" type="ORF">RDB_LOCUS76972</name>
</gene>
<dbReference type="Gene3D" id="3.40.50.300">
    <property type="entry name" value="P-loop containing nucleotide triphosphate hydrolases"/>
    <property type="match status" value="1"/>
</dbReference>
<evidence type="ECO:0000256" key="3">
    <source>
        <dbReference type="PROSITE-ProRule" id="PRU00221"/>
    </source>
</evidence>
<dbReference type="InterPro" id="IPR007111">
    <property type="entry name" value="NACHT_NTPase"/>
</dbReference>
<dbReference type="InterPro" id="IPR036322">
    <property type="entry name" value="WD40_repeat_dom_sf"/>
</dbReference>
<dbReference type="PROSITE" id="PS50082">
    <property type="entry name" value="WD_REPEATS_2"/>
    <property type="match status" value="6"/>
</dbReference>
<feature type="repeat" description="WD" evidence="3">
    <location>
        <begin position="925"/>
        <end position="966"/>
    </location>
</feature>
<dbReference type="Gene3D" id="2.130.10.10">
    <property type="entry name" value="YVTN repeat-like/Quinoprotein amine dehydrogenase"/>
    <property type="match status" value="2"/>
</dbReference>
<dbReference type="GO" id="GO:0005634">
    <property type="term" value="C:nucleus"/>
    <property type="evidence" value="ECO:0007669"/>
    <property type="project" value="TreeGrafter"/>
</dbReference>
<proteinExistence type="predicted"/>
<dbReference type="GO" id="GO:1990234">
    <property type="term" value="C:transferase complex"/>
    <property type="evidence" value="ECO:0007669"/>
    <property type="project" value="UniProtKB-ARBA"/>
</dbReference>
<dbReference type="PANTHER" id="PTHR22847">
    <property type="entry name" value="WD40 REPEAT PROTEIN"/>
    <property type="match status" value="1"/>
</dbReference>
<feature type="domain" description="NACHT" evidence="4">
    <location>
        <begin position="215"/>
        <end position="359"/>
    </location>
</feature>
<dbReference type="PRINTS" id="PR00320">
    <property type="entry name" value="GPROTEINBRPT"/>
</dbReference>
<dbReference type="InterPro" id="IPR027417">
    <property type="entry name" value="P-loop_NTPase"/>
</dbReference>
<dbReference type="SMART" id="SM00320">
    <property type="entry name" value="WD40"/>
    <property type="match status" value="7"/>
</dbReference>
<name>A0A8H3DXZ4_9AGAM</name>
<evidence type="ECO:0000259" key="4">
    <source>
        <dbReference type="PROSITE" id="PS50837"/>
    </source>
</evidence>
<dbReference type="PROSITE" id="PS00678">
    <property type="entry name" value="WD_REPEATS_1"/>
    <property type="match status" value="3"/>
</dbReference>
<dbReference type="SUPFAM" id="SSF50978">
    <property type="entry name" value="WD40 repeat-like"/>
    <property type="match status" value="1"/>
</dbReference>
<protein>
    <recommendedName>
        <fullName evidence="4">NACHT domain-containing protein</fullName>
    </recommendedName>
</protein>
<dbReference type="PANTHER" id="PTHR22847:SF637">
    <property type="entry name" value="WD REPEAT DOMAIN 5B"/>
    <property type="match status" value="1"/>
</dbReference>
<dbReference type="Pfam" id="PF00400">
    <property type="entry name" value="WD40"/>
    <property type="match status" value="6"/>
</dbReference>
<feature type="repeat" description="WD" evidence="3">
    <location>
        <begin position="972"/>
        <end position="1013"/>
    </location>
</feature>
<evidence type="ECO:0000313" key="6">
    <source>
        <dbReference type="Proteomes" id="UP000663827"/>
    </source>
</evidence>
<feature type="repeat" description="WD" evidence="3">
    <location>
        <begin position="882"/>
        <end position="923"/>
    </location>
</feature>
<dbReference type="InterPro" id="IPR056884">
    <property type="entry name" value="NPHP3-like_N"/>
</dbReference>
<feature type="repeat" description="WD" evidence="3">
    <location>
        <begin position="796"/>
        <end position="837"/>
    </location>
</feature>
<evidence type="ECO:0000313" key="5">
    <source>
        <dbReference type="EMBL" id="CAE7143079.1"/>
    </source>
</evidence>